<keyword evidence="3" id="KW-1003">Cell membrane</keyword>
<evidence type="ECO:0000256" key="5">
    <source>
        <dbReference type="ARBA" id="ARBA00022970"/>
    </source>
</evidence>
<proteinExistence type="inferred from homology"/>
<evidence type="ECO:0000256" key="2">
    <source>
        <dbReference type="ARBA" id="ARBA00022448"/>
    </source>
</evidence>
<dbReference type="AlphaFoldDB" id="A0A4R7BX56"/>
<keyword evidence="7 9" id="KW-0472">Membrane</keyword>
<name>A0A4R7BX56_9HYPH</name>
<feature type="transmembrane region" description="Helical" evidence="9">
    <location>
        <begin position="217"/>
        <end position="237"/>
    </location>
</feature>
<feature type="transmembrane region" description="Helical" evidence="9">
    <location>
        <begin position="12"/>
        <end position="35"/>
    </location>
</feature>
<evidence type="ECO:0000256" key="8">
    <source>
        <dbReference type="ARBA" id="ARBA00037998"/>
    </source>
</evidence>
<protein>
    <submittedName>
        <fullName evidence="10">Branched-chain amino acid transport system permease protein</fullName>
    </submittedName>
</protein>
<feature type="transmembrane region" description="Helical" evidence="9">
    <location>
        <begin position="75"/>
        <end position="96"/>
    </location>
</feature>
<dbReference type="GO" id="GO:0006865">
    <property type="term" value="P:amino acid transport"/>
    <property type="evidence" value="ECO:0007669"/>
    <property type="project" value="UniProtKB-KW"/>
</dbReference>
<dbReference type="GO" id="GO:0005886">
    <property type="term" value="C:plasma membrane"/>
    <property type="evidence" value="ECO:0007669"/>
    <property type="project" value="UniProtKB-SubCell"/>
</dbReference>
<accession>A0A4R7BX56</accession>
<keyword evidence="5" id="KW-0029">Amino-acid transport</keyword>
<dbReference type="PANTHER" id="PTHR11795">
    <property type="entry name" value="BRANCHED-CHAIN AMINO ACID TRANSPORT SYSTEM PERMEASE PROTEIN LIVH"/>
    <property type="match status" value="1"/>
</dbReference>
<dbReference type="EMBL" id="SNZR01000013">
    <property type="protein sequence ID" value="TDR89792.1"/>
    <property type="molecule type" value="Genomic_DNA"/>
</dbReference>
<gene>
    <name evidence="10" type="ORF">EV668_2627</name>
</gene>
<evidence type="ECO:0000313" key="11">
    <source>
        <dbReference type="Proteomes" id="UP000295122"/>
    </source>
</evidence>
<feature type="transmembrane region" description="Helical" evidence="9">
    <location>
        <begin position="249"/>
        <end position="270"/>
    </location>
</feature>
<comment type="caution">
    <text evidence="10">The sequence shown here is derived from an EMBL/GenBank/DDBJ whole genome shotgun (WGS) entry which is preliminary data.</text>
</comment>
<keyword evidence="2" id="KW-0813">Transport</keyword>
<dbReference type="PANTHER" id="PTHR11795:SF445">
    <property type="entry name" value="AMINO ACID ABC TRANSPORTER PERMEASE PROTEIN"/>
    <property type="match status" value="1"/>
</dbReference>
<sequence>MTAQAIENVLQALVAGLLVGAIYGLMCVGLALIFGVMRVINFAQGDFMMLGMYGAFYVFAALTAVLGVSGGLTPYAAILLTGPLLFIFGYAIHALLISRVSGAGAAKLDGDGHYAQLILTLGIALIIQNGALIAFGSQLISVRTSLSASAWTLPIGEEIMLFINQARGVAAIVSVAVMVALTLLIARSMLGKALRASADNPEAATYMGIDVARSHRLAFGMGVGITAVAGGLLATTLPFQPFVGLDYVIVMYAGVVLGGMGSIGGAFLGGMTIGLVQQLSTLILPTQLQNTAIFVVFLAIVFFRPQGFFGRVSERT</sequence>
<evidence type="ECO:0000256" key="3">
    <source>
        <dbReference type="ARBA" id="ARBA00022475"/>
    </source>
</evidence>
<dbReference type="Proteomes" id="UP000295122">
    <property type="component" value="Unassembled WGS sequence"/>
</dbReference>
<dbReference type="Pfam" id="PF02653">
    <property type="entry name" value="BPD_transp_2"/>
    <property type="match status" value="1"/>
</dbReference>
<evidence type="ECO:0000256" key="4">
    <source>
        <dbReference type="ARBA" id="ARBA00022692"/>
    </source>
</evidence>
<keyword evidence="11" id="KW-1185">Reference proteome</keyword>
<evidence type="ECO:0000256" key="9">
    <source>
        <dbReference type="SAM" id="Phobius"/>
    </source>
</evidence>
<dbReference type="InterPro" id="IPR001851">
    <property type="entry name" value="ABC_transp_permease"/>
</dbReference>
<evidence type="ECO:0000313" key="10">
    <source>
        <dbReference type="EMBL" id="TDR89792.1"/>
    </source>
</evidence>
<feature type="transmembrane region" description="Helical" evidence="9">
    <location>
        <begin position="47"/>
        <end position="69"/>
    </location>
</feature>
<keyword evidence="6 9" id="KW-1133">Transmembrane helix</keyword>
<feature type="transmembrane region" description="Helical" evidence="9">
    <location>
        <begin position="117"/>
        <end position="139"/>
    </location>
</feature>
<keyword evidence="4 9" id="KW-0812">Transmembrane</keyword>
<comment type="similarity">
    <text evidence="8">Belongs to the binding-protein-dependent transport system permease family. LivHM subfamily.</text>
</comment>
<reference evidence="10 11" key="1">
    <citation type="submission" date="2019-03" db="EMBL/GenBank/DDBJ databases">
        <title>Genomic Encyclopedia of Type Strains, Phase IV (KMG-IV): sequencing the most valuable type-strain genomes for metagenomic binning, comparative biology and taxonomic classification.</title>
        <authorList>
            <person name="Goeker M."/>
        </authorList>
    </citation>
    <scope>NUCLEOTIDE SEQUENCE [LARGE SCALE GENOMIC DNA]</scope>
    <source>
        <strain evidence="10 11">DSM 25903</strain>
    </source>
</reference>
<dbReference type="RefSeq" id="WP_245513153.1">
    <property type="nucleotide sequence ID" value="NZ_SNZR01000013.1"/>
</dbReference>
<organism evidence="10 11">
    <name type="scientific">Enterovirga rhinocerotis</name>
    <dbReference type="NCBI Taxonomy" id="1339210"/>
    <lineage>
        <taxon>Bacteria</taxon>
        <taxon>Pseudomonadati</taxon>
        <taxon>Pseudomonadota</taxon>
        <taxon>Alphaproteobacteria</taxon>
        <taxon>Hyphomicrobiales</taxon>
        <taxon>Methylobacteriaceae</taxon>
        <taxon>Enterovirga</taxon>
    </lineage>
</organism>
<feature type="transmembrane region" description="Helical" evidence="9">
    <location>
        <begin position="159"/>
        <end position="186"/>
    </location>
</feature>
<evidence type="ECO:0000256" key="6">
    <source>
        <dbReference type="ARBA" id="ARBA00022989"/>
    </source>
</evidence>
<dbReference type="CDD" id="cd06582">
    <property type="entry name" value="TM_PBP1_LivH_like"/>
    <property type="match status" value="1"/>
</dbReference>
<feature type="transmembrane region" description="Helical" evidence="9">
    <location>
        <begin position="282"/>
        <end position="303"/>
    </location>
</feature>
<evidence type="ECO:0000256" key="7">
    <source>
        <dbReference type="ARBA" id="ARBA00023136"/>
    </source>
</evidence>
<evidence type="ECO:0000256" key="1">
    <source>
        <dbReference type="ARBA" id="ARBA00004651"/>
    </source>
</evidence>
<dbReference type="GO" id="GO:0022857">
    <property type="term" value="F:transmembrane transporter activity"/>
    <property type="evidence" value="ECO:0007669"/>
    <property type="project" value="InterPro"/>
</dbReference>
<dbReference type="InterPro" id="IPR052157">
    <property type="entry name" value="BCAA_transport_permease"/>
</dbReference>
<comment type="subcellular location">
    <subcellularLocation>
        <location evidence="1">Cell membrane</location>
        <topology evidence="1">Multi-pass membrane protein</topology>
    </subcellularLocation>
</comment>